<gene>
    <name evidence="1" type="ORF">Sradi_5261700</name>
</gene>
<reference evidence="1" key="1">
    <citation type="submission" date="2020-06" db="EMBL/GenBank/DDBJ databases">
        <authorList>
            <person name="Li T."/>
            <person name="Hu X."/>
            <person name="Zhang T."/>
            <person name="Song X."/>
            <person name="Zhang H."/>
            <person name="Dai N."/>
            <person name="Sheng W."/>
            <person name="Hou X."/>
            <person name="Wei L."/>
        </authorList>
    </citation>
    <scope>NUCLEOTIDE SEQUENCE</scope>
    <source>
        <strain evidence="1">G02</strain>
        <tissue evidence="1">Leaf</tissue>
    </source>
</reference>
<comment type="caution">
    <text evidence="1">The sequence shown here is derived from an EMBL/GenBank/DDBJ whole genome shotgun (WGS) entry which is preliminary data.</text>
</comment>
<reference evidence="1" key="2">
    <citation type="journal article" date="2024" name="Plant">
        <title>Genomic evolution and insights into agronomic trait innovations of Sesamum species.</title>
        <authorList>
            <person name="Miao H."/>
            <person name="Wang L."/>
            <person name="Qu L."/>
            <person name="Liu H."/>
            <person name="Sun Y."/>
            <person name="Le M."/>
            <person name="Wang Q."/>
            <person name="Wei S."/>
            <person name="Zheng Y."/>
            <person name="Lin W."/>
            <person name="Duan Y."/>
            <person name="Cao H."/>
            <person name="Xiong S."/>
            <person name="Wang X."/>
            <person name="Wei L."/>
            <person name="Li C."/>
            <person name="Ma Q."/>
            <person name="Ju M."/>
            <person name="Zhao R."/>
            <person name="Li G."/>
            <person name="Mu C."/>
            <person name="Tian Q."/>
            <person name="Mei H."/>
            <person name="Zhang T."/>
            <person name="Gao T."/>
            <person name="Zhang H."/>
        </authorList>
    </citation>
    <scope>NUCLEOTIDE SEQUENCE</scope>
    <source>
        <strain evidence="1">G02</strain>
    </source>
</reference>
<evidence type="ECO:0000313" key="1">
    <source>
        <dbReference type="EMBL" id="KAL0320002.1"/>
    </source>
</evidence>
<proteinExistence type="predicted"/>
<sequence>MAMEIGGWPGLRLTTATFSHSEPRSILATADSDWKELSRNRERRSNARSEFGVAMFVEF</sequence>
<dbReference type="EMBL" id="JACGWJ010000024">
    <property type="protein sequence ID" value="KAL0320002.1"/>
    <property type="molecule type" value="Genomic_DNA"/>
</dbReference>
<protein>
    <submittedName>
        <fullName evidence="1">Uncharacterized protein</fullName>
    </submittedName>
</protein>
<name>A0AAW2LMP0_SESRA</name>
<organism evidence="1">
    <name type="scientific">Sesamum radiatum</name>
    <name type="common">Black benniseed</name>
    <dbReference type="NCBI Taxonomy" id="300843"/>
    <lineage>
        <taxon>Eukaryota</taxon>
        <taxon>Viridiplantae</taxon>
        <taxon>Streptophyta</taxon>
        <taxon>Embryophyta</taxon>
        <taxon>Tracheophyta</taxon>
        <taxon>Spermatophyta</taxon>
        <taxon>Magnoliopsida</taxon>
        <taxon>eudicotyledons</taxon>
        <taxon>Gunneridae</taxon>
        <taxon>Pentapetalae</taxon>
        <taxon>asterids</taxon>
        <taxon>lamiids</taxon>
        <taxon>Lamiales</taxon>
        <taxon>Pedaliaceae</taxon>
        <taxon>Sesamum</taxon>
    </lineage>
</organism>
<dbReference type="AlphaFoldDB" id="A0AAW2LMP0"/>
<accession>A0AAW2LMP0</accession>